<gene>
    <name evidence="5" type="ORF">H8S37_16465</name>
</gene>
<dbReference type="PROSITE" id="PS50949">
    <property type="entry name" value="HTH_GNTR"/>
    <property type="match status" value="1"/>
</dbReference>
<dbReference type="Gene3D" id="3.40.1410.10">
    <property type="entry name" value="Chorismate lyase-like"/>
    <property type="match status" value="1"/>
</dbReference>
<evidence type="ECO:0000256" key="1">
    <source>
        <dbReference type="ARBA" id="ARBA00023015"/>
    </source>
</evidence>
<dbReference type="InterPro" id="IPR011663">
    <property type="entry name" value="UTRA"/>
</dbReference>
<keyword evidence="2" id="KW-0238">DNA-binding</keyword>
<feature type="domain" description="HTH gntR-type" evidence="4">
    <location>
        <begin position="8"/>
        <end position="76"/>
    </location>
</feature>
<dbReference type="PANTHER" id="PTHR44846:SF1">
    <property type="entry name" value="MANNOSYL-D-GLYCERATE TRANSPORT_METABOLISM SYSTEM REPRESSOR MNGR-RELATED"/>
    <property type="match status" value="1"/>
</dbReference>
<evidence type="ECO:0000313" key="6">
    <source>
        <dbReference type="Proteomes" id="UP000652477"/>
    </source>
</evidence>
<keyword evidence="6" id="KW-1185">Reference proteome</keyword>
<evidence type="ECO:0000256" key="2">
    <source>
        <dbReference type="ARBA" id="ARBA00023125"/>
    </source>
</evidence>
<dbReference type="GO" id="GO:0045892">
    <property type="term" value="P:negative regulation of DNA-templated transcription"/>
    <property type="evidence" value="ECO:0007669"/>
    <property type="project" value="TreeGrafter"/>
</dbReference>
<dbReference type="CDD" id="cd07377">
    <property type="entry name" value="WHTH_GntR"/>
    <property type="match status" value="1"/>
</dbReference>
<dbReference type="AlphaFoldDB" id="A0A923LM24"/>
<comment type="caution">
    <text evidence="5">The sequence shown here is derived from an EMBL/GenBank/DDBJ whole genome shotgun (WGS) entry which is preliminary data.</text>
</comment>
<dbReference type="GO" id="GO:0003677">
    <property type="term" value="F:DNA binding"/>
    <property type="evidence" value="ECO:0007669"/>
    <property type="project" value="UniProtKB-KW"/>
</dbReference>
<dbReference type="SUPFAM" id="SSF64288">
    <property type="entry name" value="Chorismate lyase-like"/>
    <property type="match status" value="1"/>
</dbReference>
<organism evidence="5 6">
    <name type="scientific">Mediterraneibacter hominis</name>
    <dbReference type="NCBI Taxonomy" id="2763054"/>
    <lineage>
        <taxon>Bacteria</taxon>
        <taxon>Bacillati</taxon>
        <taxon>Bacillota</taxon>
        <taxon>Clostridia</taxon>
        <taxon>Lachnospirales</taxon>
        <taxon>Lachnospiraceae</taxon>
        <taxon>Mediterraneibacter</taxon>
    </lineage>
</organism>
<dbReference type="PANTHER" id="PTHR44846">
    <property type="entry name" value="MANNOSYL-D-GLYCERATE TRANSPORT/METABOLISM SYSTEM REPRESSOR MNGR-RELATED"/>
    <property type="match status" value="1"/>
</dbReference>
<dbReference type="InterPro" id="IPR036388">
    <property type="entry name" value="WH-like_DNA-bd_sf"/>
</dbReference>
<dbReference type="GO" id="GO:0003700">
    <property type="term" value="F:DNA-binding transcription factor activity"/>
    <property type="evidence" value="ECO:0007669"/>
    <property type="project" value="InterPro"/>
</dbReference>
<dbReference type="InterPro" id="IPR000524">
    <property type="entry name" value="Tscrpt_reg_HTH_GntR"/>
</dbReference>
<dbReference type="Proteomes" id="UP000652477">
    <property type="component" value="Unassembled WGS sequence"/>
</dbReference>
<dbReference type="InterPro" id="IPR036390">
    <property type="entry name" value="WH_DNA-bd_sf"/>
</dbReference>
<dbReference type="SUPFAM" id="SSF46785">
    <property type="entry name" value="Winged helix' DNA-binding domain"/>
    <property type="match status" value="1"/>
</dbReference>
<keyword evidence="1" id="KW-0805">Transcription regulation</keyword>
<proteinExistence type="predicted"/>
<name>A0A923LM24_9FIRM</name>
<dbReference type="InterPro" id="IPR028978">
    <property type="entry name" value="Chorismate_lyase_/UTRA_dom_sf"/>
</dbReference>
<dbReference type="InterPro" id="IPR050679">
    <property type="entry name" value="Bact_HTH_transcr_reg"/>
</dbReference>
<dbReference type="RefSeq" id="WP_186877155.1">
    <property type="nucleotide sequence ID" value="NZ_JACOPF010000005.1"/>
</dbReference>
<dbReference type="SMART" id="SM00866">
    <property type="entry name" value="UTRA"/>
    <property type="match status" value="1"/>
</dbReference>
<dbReference type="SMART" id="SM00345">
    <property type="entry name" value="HTH_GNTR"/>
    <property type="match status" value="1"/>
</dbReference>
<dbReference type="Pfam" id="PF00392">
    <property type="entry name" value="GntR"/>
    <property type="match status" value="1"/>
</dbReference>
<protein>
    <submittedName>
        <fullName evidence="5">GntR family transcriptional regulator</fullName>
    </submittedName>
</protein>
<evidence type="ECO:0000256" key="3">
    <source>
        <dbReference type="ARBA" id="ARBA00023163"/>
    </source>
</evidence>
<sequence length="239" mass="27541">MNVMKYGISPLYQVMEQIECYILKNHLKSHDKFPGERKLCEIFGCNRVTLRNAFECLENAGKTYSIQGMGNYVAEKKIEICLVQYNSFYQHLCKLHQQPALEILSVKKEEAVPKIARHLGILPGSSVWETKTIVILQDIPVIFETSWLCAEKYPEISGEHLGKEEIYEVFQKQYHIDLEYGSETIGITSAQEEEAEYLEIDDNTPLFFVQKTGKTKTESVIYTQAMVRPDKIQFVSVLK</sequence>
<dbReference type="EMBL" id="JACOPF010000005">
    <property type="protein sequence ID" value="MBC5690507.1"/>
    <property type="molecule type" value="Genomic_DNA"/>
</dbReference>
<dbReference type="Pfam" id="PF07702">
    <property type="entry name" value="UTRA"/>
    <property type="match status" value="1"/>
</dbReference>
<dbReference type="Gene3D" id="1.10.10.10">
    <property type="entry name" value="Winged helix-like DNA-binding domain superfamily/Winged helix DNA-binding domain"/>
    <property type="match status" value="1"/>
</dbReference>
<evidence type="ECO:0000313" key="5">
    <source>
        <dbReference type="EMBL" id="MBC5690507.1"/>
    </source>
</evidence>
<keyword evidence="3" id="KW-0804">Transcription</keyword>
<reference evidence="5" key="1">
    <citation type="submission" date="2020-08" db="EMBL/GenBank/DDBJ databases">
        <title>Genome public.</title>
        <authorList>
            <person name="Liu C."/>
            <person name="Sun Q."/>
        </authorList>
    </citation>
    <scope>NUCLEOTIDE SEQUENCE</scope>
    <source>
        <strain evidence="5">NSJ-55</strain>
    </source>
</reference>
<accession>A0A923LM24</accession>
<evidence type="ECO:0000259" key="4">
    <source>
        <dbReference type="PROSITE" id="PS50949"/>
    </source>
</evidence>